<dbReference type="InterPro" id="IPR025660">
    <property type="entry name" value="Pept_his_AS"/>
</dbReference>
<dbReference type="PROSITE" id="PS00139">
    <property type="entry name" value="THIOL_PROTEASE_CYS"/>
    <property type="match status" value="1"/>
</dbReference>
<dbReference type="PROSITE" id="PS00640">
    <property type="entry name" value="THIOL_PROTEASE_ASN"/>
    <property type="match status" value="1"/>
</dbReference>
<comment type="caution">
    <text evidence="7">The sequence shown here is derived from an EMBL/GenBank/DDBJ whole genome shotgun (WGS) entry which is preliminary data.</text>
</comment>
<feature type="domain" description="Peptidase C1A papain C-terminal" evidence="5">
    <location>
        <begin position="138"/>
        <end position="354"/>
    </location>
</feature>
<dbReference type="Proteomes" id="UP001140206">
    <property type="component" value="Chromosome 5"/>
</dbReference>
<dbReference type="EMBL" id="JAMFTS010000005">
    <property type="protein sequence ID" value="KAJ4748910.1"/>
    <property type="molecule type" value="Genomic_DNA"/>
</dbReference>
<keyword evidence="7" id="KW-0378">Hydrolase</keyword>
<sequence length="401" mass="45705">MSFKNTQIQAIVLIFLTSIVAFATSIRTDHFSVAGYNSYSDNTEKLELSQLFEQWMQEHEKTYAKPEDKTRRFENFVKNFEFVHKWNADRENGSHVVELNNFADLSHEEFKDKYLMSNIHMERRRERRNQRRNEGCNAPQFLDWRTQGVITPVKSQGQCGSCWSFSSTGAIEAINAIKSKQLVSLSEQELVDCVTMSSGCQGGYMSDAFDWVSNNGGINTESGYPYTATKGSCNIQQAENKLVTIDGYEDVEPKDEALLCALLKQPISVAISAHVRDFMLYTGGIYDGNCSNDPIDITHAVLLVGYGSENGTDYWILKNSWSTKWGDQGYMYMKRDKSLPFGKCAILAMASYPTKKHGHFVYINNHASSSRVSSFWGICILMCILFFNCCLFRLLEFERLF</sequence>
<evidence type="ECO:0000259" key="5">
    <source>
        <dbReference type="SMART" id="SM00645"/>
    </source>
</evidence>
<comment type="similarity">
    <text evidence="1">Belongs to the peptidase C1 family.</text>
</comment>
<dbReference type="PROSITE" id="PS00639">
    <property type="entry name" value="THIOL_PROTEASE_HIS"/>
    <property type="match status" value="1"/>
</dbReference>
<evidence type="ECO:0000256" key="3">
    <source>
        <dbReference type="ARBA" id="ARBA00023157"/>
    </source>
</evidence>
<dbReference type="InterPro" id="IPR000169">
    <property type="entry name" value="Pept_cys_AS"/>
</dbReference>
<dbReference type="AlphaFoldDB" id="A0AAV8C0A5"/>
<dbReference type="PANTHER" id="PTHR12411">
    <property type="entry name" value="CYSTEINE PROTEASE FAMILY C1-RELATED"/>
    <property type="match status" value="1"/>
</dbReference>
<organism evidence="7 8">
    <name type="scientific">Rhynchospora pubera</name>
    <dbReference type="NCBI Taxonomy" id="906938"/>
    <lineage>
        <taxon>Eukaryota</taxon>
        <taxon>Viridiplantae</taxon>
        <taxon>Streptophyta</taxon>
        <taxon>Embryophyta</taxon>
        <taxon>Tracheophyta</taxon>
        <taxon>Spermatophyta</taxon>
        <taxon>Magnoliopsida</taxon>
        <taxon>Liliopsida</taxon>
        <taxon>Poales</taxon>
        <taxon>Cyperaceae</taxon>
        <taxon>Cyperoideae</taxon>
        <taxon>Rhynchosporeae</taxon>
        <taxon>Rhynchospora</taxon>
    </lineage>
</organism>
<keyword evidence="3" id="KW-1015">Disulfide bond</keyword>
<gene>
    <name evidence="7" type="ORF">LUZ62_083315</name>
</gene>
<dbReference type="InterPro" id="IPR000668">
    <property type="entry name" value="Peptidase_C1A_C"/>
</dbReference>
<dbReference type="Pfam" id="PF08246">
    <property type="entry name" value="Inhibitor_I29"/>
    <property type="match status" value="1"/>
</dbReference>
<keyword evidence="7" id="KW-0645">Protease</keyword>
<evidence type="ECO:0000256" key="1">
    <source>
        <dbReference type="ARBA" id="ARBA00008455"/>
    </source>
</evidence>
<dbReference type="GO" id="GO:0006508">
    <property type="term" value="P:proteolysis"/>
    <property type="evidence" value="ECO:0007669"/>
    <property type="project" value="UniProtKB-KW"/>
</dbReference>
<accession>A0AAV8C0A5</accession>
<keyword evidence="4" id="KW-1133">Transmembrane helix</keyword>
<keyword evidence="4" id="KW-0812">Transmembrane</keyword>
<feature type="domain" description="Cathepsin propeptide inhibitor" evidence="6">
    <location>
        <begin position="52"/>
        <end position="110"/>
    </location>
</feature>
<keyword evidence="8" id="KW-1185">Reference proteome</keyword>
<dbReference type="Pfam" id="PF00112">
    <property type="entry name" value="Peptidase_C1"/>
    <property type="match status" value="1"/>
</dbReference>
<dbReference type="Gene3D" id="3.90.70.10">
    <property type="entry name" value="Cysteine proteinases"/>
    <property type="match status" value="1"/>
</dbReference>
<evidence type="ECO:0000256" key="4">
    <source>
        <dbReference type="SAM" id="Phobius"/>
    </source>
</evidence>
<keyword evidence="4" id="KW-0472">Membrane</keyword>
<dbReference type="SUPFAM" id="SSF54001">
    <property type="entry name" value="Cysteine proteinases"/>
    <property type="match status" value="1"/>
</dbReference>
<protein>
    <submittedName>
        <fullName evidence="7">Cysteine protease</fullName>
    </submittedName>
</protein>
<dbReference type="PRINTS" id="PR00705">
    <property type="entry name" value="PAPAIN"/>
</dbReference>
<dbReference type="SMART" id="SM00848">
    <property type="entry name" value="Inhibitor_I29"/>
    <property type="match status" value="1"/>
</dbReference>
<dbReference type="InterPro" id="IPR038765">
    <property type="entry name" value="Papain-like_cys_pep_sf"/>
</dbReference>
<dbReference type="InterPro" id="IPR013128">
    <property type="entry name" value="Peptidase_C1A"/>
</dbReference>
<evidence type="ECO:0000256" key="2">
    <source>
        <dbReference type="ARBA" id="ARBA00022729"/>
    </source>
</evidence>
<evidence type="ECO:0000259" key="6">
    <source>
        <dbReference type="SMART" id="SM00848"/>
    </source>
</evidence>
<keyword evidence="2" id="KW-0732">Signal</keyword>
<dbReference type="InterPro" id="IPR039417">
    <property type="entry name" value="Peptidase_C1A_papain-like"/>
</dbReference>
<evidence type="ECO:0000313" key="7">
    <source>
        <dbReference type="EMBL" id="KAJ4748910.1"/>
    </source>
</evidence>
<dbReference type="FunFam" id="3.90.70.10:FF:000177">
    <property type="entry name" value="Cysteine proteinase RD21A"/>
    <property type="match status" value="1"/>
</dbReference>
<dbReference type="CDD" id="cd02248">
    <property type="entry name" value="Peptidase_C1A"/>
    <property type="match status" value="1"/>
</dbReference>
<dbReference type="GO" id="GO:0008234">
    <property type="term" value="F:cysteine-type peptidase activity"/>
    <property type="evidence" value="ECO:0007669"/>
    <property type="project" value="InterPro"/>
</dbReference>
<feature type="transmembrane region" description="Helical" evidence="4">
    <location>
        <begin position="375"/>
        <end position="395"/>
    </location>
</feature>
<name>A0AAV8C0A5_9POAL</name>
<reference evidence="7" key="1">
    <citation type="submission" date="2022-08" db="EMBL/GenBank/DDBJ databases">
        <authorList>
            <person name="Marques A."/>
        </authorList>
    </citation>
    <scope>NUCLEOTIDE SEQUENCE</scope>
    <source>
        <strain evidence="7">RhyPub2mFocal</strain>
        <tissue evidence="7">Leaves</tissue>
    </source>
</reference>
<dbReference type="InterPro" id="IPR025661">
    <property type="entry name" value="Pept_asp_AS"/>
</dbReference>
<dbReference type="InterPro" id="IPR013201">
    <property type="entry name" value="Prot_inhib_I29"/>
</dbReference>
<evidence type="ECO:0000313" key="8">
    <source>
        <dbReference type="Proteomes" id="UP001140206"/>
    </source>
</evidence>
<dbReference type="SMART" id="SM00645">
    <property type="entry name" value="Pept_C1"/>
    <property type="match status" value="1"/>
</dbReference>
<proteinExistence type="inferred from homology"/>